<evidence type="ECO:0000313" key="1">
    <source>
        <dbReference type="EMBL" id="MCU6687022.1"/>
    </source>
</evidence>
<dbReference type="Pfam" id="PF01263">
    <property type="entry name" value="Aldose_epim"/>
    <property type="match status" value="1"/>
</dbReference>
<evidence type="ECO:0000313" key="2">
    <source>
        <dbReference type="Proteomes" id="UP001652431"/>
    </source>
</evidence>
<dbReference type="InterPro" id="IPR014718">
    <property type="entry name" value="GH-type_carb-bd"/>
</dbReference>
<dbReference type="SUPFAM" id="SSF74650">
    <property type="entry name" value="Galactose mutarotase-like"/>
    <property type="match status" value="1"/>
</dbReference>
<dbReference type="Proteomes" id="UP001652431">
    <property type="component" value="Unassembled WGS sequence"/>
</dbReference>
<dbReference type="InterPro" id="IPR037481">
    <property type="entry name" value="LacX"/>
</dbReference>
<dbReference type="InterPro" id="IPR011013">
    <property type="entry name" value="Gal_mutarotase_sf_dom"/>
</dbReference>
<reference evidence="1 2" key="1">
    <citation type="journal article" date="2021" name="ISME Commun">
        <title>Automated analysis of genomic sequences facilitates high-throughput and comprehensive description of bacteria.</title>
        <authorList>
            <person name="Hitch T.C.A."/>
        </authorList>
    </citation>
    <scope>NUCLEOTIDE SEQUENCE [LARGE SCALE GENOMIC DNA]</scope>
    <source>
        <strain evidence="1 2">Sanger_03</strain>
    </source>
</reference>
<dbReference type="EMBL" id="JAOQJU010000012">
    <property type="protein sequence ID" value="MCU6687022.1"/>
    <property type="molecule type" value="Genomic_DNA"/>
</dbReference>
<dbReference type="RefSeq" id="WP_158370507.1">
    <property type="nucleotide sequence ID" value="NZ_JAOQJU010000012.1"/>
</dbReference>
<accession>A0ABT2RNP9</accession>
<dbReference type="PANTHER" id="PTHR11122">
    <property type="entry name" value="APOSPORY-ASSOCIATED PROTEIN C-RELATED"/>
    <property type="match status" value="1"/>
</dbReference>
<organism evidence="1 2">
    <name type="scientific">Dorea acetigenes</name>
    <dbReference type="NCBI Taxonomy" id="2981787"/>
    <lineage>
        <taxon>Bacteria</taxon>
        <taxon>Bacillati</taxon>
        <taxon>Bacillota</taxon>
        <taxon>Clostridia</taxon>
        <taxon>Lachnospirales</taxon>
        <taxon>Lachnospiraceae</taxon>
        <taxon>Dorea</taxon>
    </lineage>
</organism>
<dbReference type="Gene3D" id="2.70.98.10">
    <property type="match status" value="1"/>
</dbReference>
<comment type="caution">
    <text evidence="1">The sequence shown here is derived from an EMBL/GenBank/DDBJ whole genome shotgun (WGS) entry which is preliminary data.</text>
</comment>
<proteinExistence type="predicted"/>
<protein>
    <submittedName>
        <fullName evidence="1">Aldose 1-epimerase family protein</fullName>
    </submittedName>
</protein>
<name>A0ABT2RNP9_9FIRM</name>
<gene>
    <name evidence="1" type="ORF">OCV99_10755</name>
</gene>
<dbReference type="PANTHER" id="PTHR11122:SF13">
    <property type="entry name" value="GLUCOSE-6-PHOSPHATE 1-EPIMERASE"/>
    <property type="match status" value="1"/>
</dbReference>
<dbReference type="CDD" id="cd09024">
    <property type="entry name" value="Aldose_epim_lacX"/>
    <property type="match status" value="1"/>
</dbReference>
<keyword evidence="2" id="KW-1185">Reference proteome</keyword>
<dbReference type="InterPro" id="IPR008183">
    <property type="entry name" value="Aldose_1/G6P_1-epimerase"/>
</dbReference>
<sequence>MAEIILKNEQLEIEVKLHGAELCSLKDVESGIQYLWNADPKYWGRTSPVLFPFVGSVRDKKFKYNGTEYPMNQHGFARDMDFVLISREDDEAWFALESTKESYQRYPFRFRLEIGYRIEENTVTVMWRVKNTDEKEMYFSIGAHPAFFCPLKEGEKQSDYYLAFWKKDGSRPEMFCNTVFGQGGLVTADKKDYALEDGVLPIAEDLFDGDALVIENHQVQRVALLDGKKGEYLAVEFDAPLVGIWSPPKKQAPFVCIEPWYGRCDKEGFNGELKDREWGNTLEPGGEFAAEYRIIIKR</sequence>